<keyword evidence="2" id="KW-0472">Membrane</keyword>
<dbReference type="SMART" id="SM00844">
    <property type="entry name" value="GA"/>
    <property type="match status" value="2"/>
</dbReference>
<feature type="domain" description="Extracellular matrix-binding protein ebh GA module" evidence="4">
    <location>
        <begin position="1076"/>
        <end position="1135"/>
    </location>
</feature>
<reference evidence="5 6" key="1">
    <citation type="submission" date="2018-10" db="EMBL/GenBank/DDBJ databases">
        <title>Genomic Encyclopedia of Archaeal and Bacterial Type Strains, Phase II (KMG-II): from individual species to whole genera.</title>
        <authorList>
            <person name="Goeker M."/>
        </authorList>
    </citation>
    <scope>NUCLEOTIDE SEQUENCE [LARGE SCALE GENOMIC DNA]</scope>
    <source>
        <strain evidence="5 6">ATCC 29870</strain>
    </source>
</reference>
<keyword evidence="1" id="KW-0175">Coiled coil</keyword>
<gene>
    <name evidence="5" type="ORF">JN00_0504</name>
</gene>
<proteinExistence type="predicted"/>
<dbReference type="SUPFAM" id="SSF46997">
    <property type="entry name" value="Bacterial immunoglobulin/albumin-binding domains"/>
    <property type="match status" value="1"/>
</dbReference>
<dbReference type="InterPro" id="IPR009063">
    <property type="entry name" value="Ig/albumin-bd_sf"/>
</dbReference>
<comment type="caution">
    <text evidence="5">The sequence shown here is derived from an EMBL/GenBank/DDBJ whole genome shotgun (WGS) entry which is preliminary data.</text>
</comment>
<evidence type="ECO:0000259" key="4">
    <source>
        <dbReference type="SMART" id="SM00844"/>
    </source>
</evidence>
<dbReference type="Gene3D" id="1.20.120.1850">
    <property type="entry name" value="Ebh helix bundles repeating unit (S and A modules)"/>
    <property type="match status" value="3"/>
</dbReference>
<evidence type="ECO:0000256" key="3">
    <source>
        <dbReference type="SAM" id="SignalP"/>
    </source>
</evidence>
<name>A0A3L9ZXV4_9BACT</name>
<evidence type="ECO:0000313" key="6">
    <source>
        <dbReference type="Proteomes" id="UP000267246"/>
    </source>
</evidence>
<feature type="coiled-coil region" evidence="1">
    <location>
        <begin position="843"/>
        <end position="881"/>
    </location>
</feature>
<dbReference type="AlphaFoldDB" id="A0A3L9ZXV4"/>
<dbReference type="InterPro" id="IPR002988">
    <property type="entry name" value="GA_module"/>
</dbReference>
<dbReference type="RefSeq" id="WP_121940954.1">
    <property type="nucleotide sequence ID" value="NZ_CP137846.1"/>
</dbReference>
<feature type="transmembrane region" description="Helical" evidence="2">
    <location>
        <begin position="1158"/>
        <end position="1179"/>
    </location>
</feature>
<keyword evidence="6" id="KW-1185">Reference proteome</keyword>
<dbReference type="InterPro" id="IPR020840">
    <property type="entry name" value="Extracell_matrix-bd_GA"/>
</dbReference>
<organism evidence="5 6">
    <name type="scientific">Metamycoplasma subdolum</name>
    <dbReference type="NCBI Taxonomy" id="92407"/>
    <lineage>
        <taxon>Bacteria</taxon>
        <taxon>Bacillati</taxon>
        <taxon>Mycoplasmatota</taxon>
        <taxon>Mycoplasmoidales</taxon>
        <taxon>Metamycoplasmataceae</taxon>
        <taxon>Metamycoplasma</taxon>
    </lineage>
</organism>
<dbReference type="Proteomes" id="UP000267246">
    <property type="component" value="Unassembled WGS sequence"/>
</dbReference>
<feature type="signal peptide" evidence="3">
    <location>
        <begin position="1"/>
        <end position="20"/>
    </location>
</feature>
<protein>
    <submittedName>
        <fullName evidence="5">GA module protein</fullName>
    </submittedName>
</protein>
<feature type="domain" description="Extracellular matrix-binding protein ebh GA module" evidence="4">
    <location>
        <begin position="857"/>
        <end position="917"/>
    </location>
</feature>
<accession>A0A3L9ZXV4</accession>
<evidence type="ECO:0000313" key="5">
    <source>
        <dbReference type="EMBL" id="RMA77543.1"/>
    </source>
</evidence>
<keyword evidence="2" id="KW-1133">Transmembrane helix</keyword>
<evidence type="ECO:0000256" key="2">
    <source>
        <dbReference type="SAM" id="Phobius"/>
    </source>
</evidence>
<keyword evidence="3" id="KW-0732">Signal</keyword>
<feature type="coiled-coil region" evidence="1">
    <location>
        <begin position="972"/>
        <end position="1037"/>
    </location>
</feature>
<dbReference type="EMBL" id="REFI01000009">
    <property type="protein sequence ID" value="RMA77543.1"/>
    <property type="molecule type" value="Genomic_DNA"/>
</dbReference>
<keyword evidence="2" id="KW-0812">Transmembrane</keyword>
<evidence type="ECO:0000256" key="1">
    <source>
        <dbReference type="SAM" id="Coils"/>
    </source>
</evidence>
<sequence>MSKPKFKKLLVLLSLLPVSALPLTSISLKTDKQNNNKITETRATRAEPWHAGALAVLQKDFQEGLKFFSKETQEEWREKTPTAIGWEHVFEFYWLIKSAVISEWPDDSSIDDIPGAANFVLKDKDAYAFNLLDNLSKETGFDGYKTSYFKKLVKLEIQDHPFYLEDRFFKENYGRHEEDIYEKLHWMFSAVTPYLYTIERVSKQFKLYHRLRTDRNSSYEFMGATYERQQNISLIVNNTTDDRFLYPSPDDGIKFSATVDKLDEYYNKLSPHLYLPTAKEDLFSIQEFVEEVNRTHIIDLNPELQNSYDNIRMFNSENDFPKMVQLRKDACDFGIKYATNILNETIVPLEGYYLGSAIKNFFLLELQEEIISMVDQDPNRSWDRLYTKDSVILPLNQLIDLLKEFKTFNKKFKDLKTELNLKANYYNGTAFTDSQVYKNAPINLQNAYNTAWLNATKDYDNFMEEEQINNALTALKKAREDIEANSVPLDKEYLKNFVISIEKPEAKWLLSSGPLAQQLKTEIDNATDLEKLNLVFAKIQKSFADLFTTGAFDSNSLWRHEHYNLITNDRKNKINTTAQSFLNLIKLDIHSSDWKTTLETFRPKVLELQEIIDLCAKIGEMNQTYHTTAQHTLNIKYSNINHAQNYRQKIEEAYASTSIDKAELSEQIKQITIASNLVDGYKNIWKKFYDLINGLNVQWLDSNKKTEIINTTITNSATNWDSIRWNDISIYEKIQNLYTSVSNSLTTFISTSSLCSDLNHNQRAKLLSLVPAFIPNKVDENATHITTLNNLSLEAIQTSEQMKLLKEEQAKRANIITTDNYKHADKDKKDAYDQAFANSNFTDAKTKAEVESLKTSLEQAREALNGDANLLEAAKAALIKEIQDDEYLETNQKQTLIAEVNLATQLSDLDPIREEIDNYHKAKLEQLKNDLKAKINATDWPTSSDKTFLLSKADNMTLKTSVQTYAEVTYELKNLLKNEVKSLENLNKAQKDKQALAIDAIKSIDKLILEHKQINELEKVMKELIDIQNEYKDVKTLVIYLEEKQDKKDAFDNAYNALTFSDAKDKTQVEALIKNVKDAKEALKGDSILDQAKKDLKTEIDNNAKLNKEQKDNFKNKVDQAKSSADLAKIRQEILDLETLLARPKISASLRNSAKAGLALNILLLLGLAAVATILLTVFKKIRRY</sequence>
<feature type="chain" id="PRO_5018309548" evidence="3">
    <location>
        <begin position="21"/>
        <end position="1185"/>
    </location>
</feature>
<dbReference type="Pfam" id="PF01468">
    <property type="entry name" value="GA"/>
    <property type="match status" value="2"/>
</dbReference>